<evidence type="ECO:0000313" key="2">
    <source>
        <dbReference type="Proteomes" id="UP000030748"/>
    </source>
</evidence>
<dbReference type="STRING" id="4155.A0A022QUN8"/>
<dbReference type="Gene3D" id="3.40.50.1820">
    <property type="entry name" value="alpha/beta hydrolase"/>
    <property type="match status" value="1"/>
</dbReference>
<protein>
    <recommendedName>
        <fullName evidence="3">Serine aminopeptidase S33 domain-containing protein</fullName>
    </recommendedName>
</protein>
<name>A0A022QUN8_ERYGU</name>
<dbReference type="PANTHER" id="PTHR12277">
    <property type="entry name" value="ALPHA/BETA HYDROLASE DOMAIN-CONTAINING PROTEIN"/>
    <property type="match status" value="1"/>
</dbReference>
<dbReference type="Proteomes" id="UP000030748">
    <property type="component" value="Unassembled WGS sequence"/>
</dbReference>
<feature type="non-terminal residue" evidence="1">
    <location>
        <position position="1"/>
    </location>
</feature>
<gene>
    <name evidence="1" type="ORF">MIMGU_mgv1a021488mg</name>
</gene>
<keyword evidence="2" id="KW-1185">Reference proteome</keyword>
<sequence length="112" mass="12343">IPLILSLYLILDSHGNTADLGQMYDELSIEPSIHLCFNHLGFDYSGYGQSSGKPSEQSTYAYIEAVFECLGENYRTKQEDVIVYSQSVGSGPTLDLACRLPRLGAILLHKGK</sequence>
<reference evidence="1 2" key="1">
    <citation type="journal article" date="2013" name="Proc. Natl. Acad. Sci. U.S.A.">
        <title>Fine-scale variation in meiotic recombination in Mimulus inferred from population shotgun sequencing.</title>
        <authorList>
            <person name="Hellsten U."/>
            <person name="Wright K.M."/>
            <person name="Jenkins J."/>
            <person name="Shu S."/>
            <person name="Yuan Y."/>
            <person name="Wessler S.R."/>
            <person name="Schmutz J."/>
            <person name="Willis J.H."/>
            <person name="Rokhsar D.S."/>
        </authorList>
    </citation>
    <scope>NUCLEOTIDE SEQUENCE [LARGE SCALE GENOMIC DNA]</scope>
    <source>
        <strain evidence="2">cv. DUN x IM62</strain>
    </source>
</reference>
<dbReference type="SUPFAM" id="SSF53474">
    <property type="entry name" value="alpha/beta-Hydrolases"/>
    <property type="match status" value="1"/>
</dbReference>
<dbReference type="AlphaFoldDB" id="A0A022QUN8"/>
<evidence type="ECO:0000313" key="1">
    <source>
        <dbReference type="EMBL" id="EYU31616.1"/>
    </source>
</evidence>
<dbReference type="PANTHER" id="PTHR12277:SF81">
    <property type="entry name" value="PROTEIN ABHD13"/>
    <property type="match status" value="1"/>
</dbReference>
<dbReference type="EMBL" id="KI630927">
    <property type="protein sequence ID" value="EYU31616.1"/>
    <property type="molecule type" value="Genomic_DNA"/>
</dbReference>
<organism evidence="1 2">
    <name type="scientific">Erythranthe guttata</name>
    <name type="common">Yellow monkey flower</name>
    <name type="synonym">Mimulus guttatus</name>
    <dbReference type="NCBI Taxonomy" id="4155"/>
    <lineage>
        <taxon>Eukaryota</taxon>
        <taxon>Viridiplantae</taxon>
        <taxon>Streptophyta</taxon>
        <taxon>Embryophyta</taxon>
        <taxon>Tracheophyta</taxon>
        <taxon>Spermatophyta</taxon>
        <taxon>Magnoliopsida</taxon>
        <taxon>eudicotyledons</taxon>
        <taxon>Gunneridae</taxon>
        <taxon>Pentapetalae</taxon>
        <taxon>asterids</taxon>
        <taxon>lamiids</taxon>
        <taxon>Lamiales</taxon>
        <taxon>Phrymaceae</taxon>
        <taxon>Erythranthe</taxon>
    </lineage>
</organism>
<accession>A0A022QUN8</accession>
<evidence type="ECO:0008006" key="3">
    <source>
        <dbReference type="Google" id="ProtNLM"/>
    </source>
</evidence>
<dbReference type="InterPro" id="IPR029058">
    <property type="entry name" value="AB_hydrolase_fold"/>
</dbReference>
<proteinExistence type="predicted"/>